<dbReference type="GO" id="GO:0005524">
    <property type="term" value="F:ATP binding"/>
    <property type="evidence" value="ECO:0007669"/>
    <property type="project" value="InterPro"/>
</dbReference>
<evidence type="ECO:0000259" key="6">
    <source>
        <dbReference type="Pfam" id="PF00005"/>
    </source>
</evidence>
<dbReference type="InterPro" id="IPR039421">
    <property type="entry name" value="Type_1_exporter"/>
</dbReference>
<dbReference type="PANTHER" id="PTHR24221">
    <property type="entry name" value="ATP-BINDING CASSETTE SUB-FAMILY B"/>
    <property type="match status" value="1"/>
</dbReference>
<dbReference type="GO" id="GO:0042626">
    <property type="term" value="F:ATPase-coupled transmembrane transporter activity"/>
    <property type="evidence" value="ECO:0007669"/>
    <property type="project" value="TreeGrafter"/>
</dbReference>
<feature type="transmembrane region" description="Helical" evidence="5">
    <location>
        <begin position="20"/>
        <end position="37"/>
    </location>
</feature>
<keyword evidence="3 5" id="KW-1133">Transmembrane helix</keyword>
<evidence type="ECO:0000256" key="1">
    <source>
        <dbReference type="ARBA" id="ARBA00004141"/>
    </source>
</evidence>
<sequence length="255" mass="27971">MSKSYLVAITYDFLAELSGLVLIVLGNNVAVVSVTILEKWSTNSHKVVNLFLFELVECRDYYGLKTSKSATSANFAGWAVIFASAAFGDFVRAHFAAQALYAIIDNCDKVKGGEIPSQRFFQKIEGSVKVEKVNFSYPSRPDVKVARNLNMIARTGQAIALVGASGCGKSTVIQLLERFYEPDSGNIKLDDYNLDQICRVHLRNNIALVGQEPILFKGSIFENVTLGVENVGIAEVQEACRQANAAKFIEAFPEV</sequence>
<keyword evidence="4 5" id="KW-0472">Membrane</keyword>
<evidence type="ECO:0000313" key="7">
    <source>
        <dbReference type="EMBL" id="VDM70849.1"/>
    </source>
</evidence>
<evidence type="ECO:0000256" key="5">
    <source>
        <dbReference type="SAM" id="Phobius"/>
    </source>
</evidence>
<comment type="subcellular location">
    <subcellularLocation>
        <location evidence="1">Membrane</location>
        <topology evidence="1">Multi-pass membrane protein</topology>
    </subcellularLocation>
</comment>
<dbReference type="InterPro" id="IPR003439">
    <property type="entry name" value="ABC_transporter-like_ATP-bd"/>
</dbReference>
<dbReference type="InterPro" id="IPR027417">
    <property type="entry name" value="P-loop_NTPase"/>
</dbReference>
<protein>
    <recommendedName>
        <fullName evidence="6">ABC transporter domain-containing protein</fullName>
    </recommendedName>
</protein>
<dbReference type="Pfam" id="PF00005">
    <property type="entry name" value="ABC_tran"/>
    <property type="match status" value="1"/>
</dbReference>
<dbReference type="Proteomes" id="UP000270094">
    <property type="component" value="Unassembled WGS sequence"/>
</dbReference>
<accession>A0A3P7IUM9</accession>
<proteinExistence type="predicted"/>
<dbReference type="EMBL" id="UYYB01017850">
    <property type="protein sequence ID" value="VDM70849.1"/>
    <property type="molecule type" value="Genomic_DNA"/>
</dbReference>
<evidence type="ECO:0000313" key="8">
    <source>
        <dbReference type="Proteomes" id="UP000270094"/>
    </source>
</evidence>
<reference evidence="7 8" key="1">
    <citation type="submission" date="2018-11" db="EMBL/GenBank/DDBJ databases">
        <authorList>
            <consortium name="Pathogen Informatics"/>
        </authorList>
    </citation>
    <scope>NUCLEOTIDE SEQUENCE [LARGE SCALE GENOMIC DNA]</scope>
</reference>
<gene>
    <name evidence="7" type="ORF">SVUK_LOCUS5847</name>
</gene>
<name>A0A3P7IUM9_STRVU</name>
<dbReference type="AlphaFoldDB" id="A0A3P7IUM9"/>
<dbReference type="OrthoDB" id="5850198at2759"/>
<dbReference type="Gene3D" id="1.20.1560.10">
    <property type="entry name" value="ABC transporter type 1, transmembrane domain"/>
    <property type="match status" value="1"/>
</dbReference>
<evidence type="ECO:0000256" key="4">
    <source>
        <dbReference type="ARBA" id="ARBA00023136"/>
    </source>
</evidence>
<organism evidence="7 8">
    <name type="scientific">Strongylus vulgaris</name>
    <name type="common">Blood worm</name>
    <dbReference type="NCBI Taxonomy" id="40348"/>
    <lineage>
        <taxon>Eukaryota</taxon>
        <taxon>Metazoa</taxon>
        <taxon>Ecdysozoa</taxon>
        <taxon>Nematoda</taxon>
        <taxon>Chromadorea</taxon>
        <taxon>Rhabditida</taxon>
        <taxon>Rhabditina</taxon>
        <taxon>Rhabditomorpha</taxon>
        <taxon>Strongyloidea</taxon>
        <taxon>Strongylidae</taxon>
        <taxon>Strongylus</taxon>
    </lineage>
</organism>
<dbReference type="SUPFAM" id="SSF52540">
    <property type="entry name" value="P-loop containing nucleoside triphosphate hydrolases"/>
    <property type="match status" value="1"/>
</dbReference>
<dbReference type="InterPro" id="IPR036640">
    <property type="entry name" value="ABC1_TM_sf"/>
</dbReference>
<dbReference type="Gene3D" id="3.40.50.300">
    <property type="entry name" value="P-loop containing nucleotide triphosphate hydrolases"/>
    <property type="match status" value="1"/>
</dbReference>
<feature type="domain" description="ABC transporter" evidence="6">
    <location>
        <begin position="147"/>
        <end position="242"/>
    </location>
</feature>
<dbReference type="GO" id="GO:0016887">
    <property type="term" value="F:ATP hydrolysis activity"/>
    <property type="evidence" value="ECO:0007669"/>
    <property type="project" value="InterPro"/>
</dbReference>
<evidence type="ECO:0000256" key="2">
    <source>
        <dbReference type="ARBA" id="ARBA00022692"/>
    </source>
</evidence>
<keyword evidence="2 5" id="KW-0812">Transmembrane</keyword>
<evidence type="ECO:0000256" key="3">
    <source>
        <dbReference type="ARBA" id="ARBA00022989"/>
    </source>
</evidence>
<dbReference type="PANTHER" id="PTHR24221:SF617">
    <property type="entry name" value="P-GLYCOPROTEIN RELATED"/>
    <property type="match status" value="1"/>
</dbReference>
<dbReference type="GO" id="GO:0016020">
    <property type="term" value="C:membrane"/>
    <property type="evidence" value="ECO:0007669"/>
    <property type="project" value="UniProtKB-SubCell"/>
</dbReference>
<keyword evidence="8" id="KW-1185">Reference proteome</keyword>